<name>B2JUV9_PARP8</name>
<dbReference type="Proteomes" id="UP000001192">
    <property type="component" value="Plasmid pBPHY01"/>
</dbReference>
<gene>
    <name evidence="1" type="ordered locus">Bphy_5664</name>
</gene>
<dbReference type="EMBL" id="CP001045">
    <property type="protein sequence ID" value="ACC74737.1"/>
    <property type="molecule type" value="Genomic_DNA"/>
</dbReference>
<dbReference type="AlphaFoldDB" id="B2JUV9"/>
<sequence>MSRLADLMMQHRSVETEIALRELELNTCRLSIDEQVAAGTSAIPPLDTLTFLEAQLRLWKFKRERLRLAIARCATGLLVHAQSASRVGPRTRCPGRKSVSVACREEKHMFDYPGAFHVDPTPRRADGEYIAHARISRSSTDGHEYDVHLSGDLRGFDAREDAIRFAAEWATEWLETHCASHQPQSGDHRQ</sequence>
<reference evidence="2" key="1">
    <citation type="journal article" date="2014" name="Stand. Genomic Sci.">
        <title>Complete genome sequence of Burkholderia phymatum STM815(T), a broad host range and efficient nitrogen-fixing symbiont of Mimosa species.</title>
        <authorList>
            <person name="Moulin L."/>
            <person name="Klonowska A."/>
            <person name="Caroline B."/>
            <person name="Booth K."/>
            <person name="Vriezen J.A."/>
            <person name="Melkonian R."/>
            <person name="James E.K."/>
            <person name="Young J.P."/>
            <person name="Bena G."/>
            <person name="Hauser L."/>
            <person name="Land M."/>
            <person name="Kyrpides N."/>
            <person name="Bruce D."/>
            <person name="Chain P."/>
            <person name="Copeland A."/>
            <person name="Pitluck S."/>
            <person name="Woyke T."/>
            <person name="Lizotte-Waniewski M."/>
            <person name="Bristow J."/>
            <person name="Riley M."/>
        </authorList>
    </citation>
    <scope>NUCLEOTIDE SEQUENCE [LARGE SCALE GENOMIC DNA]</scope>
    <source>
        <strain evidence="2">DSM 17167 / CIP 108236 / LMG 21445 / STM815</strain>
        <plasmid evidence="2">Plasmid pBPHY01</plasmid>
    </source>
</reference>
<dbReference type="KEGG" id="bph:Bphy_5664"/>
<accession>B2JUV9</accession>
<evidence type="ECO:0000313" key="1">
    <source>
        <dbReference type="EMBL" id="ACC74737.1"/>
    </source>
</evidence>
<keyword evidence="2" id="KW-1185">Reference proteome</keyword>
<geneLocation type="plasmid" evidence="1 2">
    <name>pBPHY01</name>
</geneLocation>
<keyword evidence="1" id="KW-0614">Plasmid</keyword>
<organism evidence="1 2">
    <name type="scientific">Paraburkholderia phymatum (strain DSM 17167 / CIP 108236 / LMG 21445 / STM815)</name>
    <name type="common">Burkholderia phymatum</name>
    <dbReference type="NCBI Taxonomy" id="391038"/>
    <lineage>
        <taxon>Bacteria</taxon>
        <taxon>Pseudomonadati</taxon>
        <taxon>Pseudomonadota</taxon>
        <taxon>Betaproteobacteria</taxon>
        <taxon>Burkholderiales</taxon>
        <taxon>Burkholderiaceae</taxon>
        <taxon>Paraburkholderia</taxon>
    </lineage>
</organism>
<dbReference type="HOGENOM" id="CLU_1425566_0_0_4"/>
<protein>
    <submittedName>
        <fullName evidence="1">Uncharacterized protein</fullName>
    </submittedName>
</protein>
<evidence type="ECO:0000313" key="2">
    <source>
        <dbReference type="Proteomes" id="UP000001192"/>
    </source>
</evidence>
<proteinExistence type="predicted"/>